<keyword evidence="3" id="KW-0804">Transcription</keyword>
<dbReference type="InterPro" id="IPR036390">
    <property type="entry name" value="WH_DNA-bd_sf"/>
</dbReference>
<dbReference type="Proteomes" id="UP000078507">
    <property type="component" value="Unassembled WGS sequence"/>
</dbReference>
<dbReference type="SUPFAM" id="SSF46785">
    <property type="entry name" value="Winged helix' DNA-binding domain"/>
    <property type="match status" value="1"/>
</dbReference>
<dbReference type="Gene3D" id="1.20.120.530">
    <property type="entry name" value="GntR ligand-binding domain-like"/>
    <property type="match status" value="1"/>
</dbReference>
<dbReference type="SUPFAM" id="SSF48008">
    <property type="entry name" value="GntR ligand-binding domain-like"/>
    <property type="match status" value="1"/>
</dbReference>
<accession>A0A178YPQ5</accession>
<evidence type="ECO:0000256" key="1">
    <source>
        <dbReference type="ARBA" id="ARBA00023015"/>
    </source>
</evidence>
<keyword evidence="1" id="KW-0805">Transcription regulation</keyword>
<dbReference type="PANTHER" id="PTHR43537">
    <property type="entry name" value="TRANSCRIPTIONAL REGULATOR, GNTR FAMILY"/>
    <property type="match status" value="1"/>
</dbReference>
<keyword evidence="6" id="KW-1185">Reference proteome</keyword>
<dbReference type="GO" id="GO:0003700">
    <property type="term" value="F:DNA-binding transcription factor activity"/>
    <property type="evidence" value="ECO:0007669"/>
    <property type="project" value="InterPro"/>
</dbReference>
<dbReference type="InterPro" id="IPR011711">
    <property type="entry name" value="GntR_C"/>
</dbReference>
<feature type="domain" description="HTH gntR-type" evidence="4">
    <location>
        <begin position="27"/>
        <end position="95"/>
    </location>
</feature>
<dbReference type="CDD" id="cd07377">
    <property type="entry name" value="WHTH_GntR"/>
    <property type="match status" value="1"/>
</dbReference>
<evidence type="ECO:0000313" key="5">
    <source>
        <dbReference type="EMBL" id="OAP49281.1"/>
    </source>
</evidence>
<dbReference type="EMBL" id="LNQB01000056">
    <property type="protein sequence ID" value="OAP49281.1"/>
    <property type="molecule type" value="Genomic_DNA"/>
</dbReference>
<dbReference type="STRING" id="36856.ATB98_24855"/>
<evidence type="ECO:0000256" key="2">
    <source>
        <dbReference type="ARBA" id="ARBA00023125"/>
    </source>
</evidence>
<organism evidence="5 6">
    <name type="scientific">Sinorhizobium saheli</name>
    <dbReference type="NCBI Taxonomy" id="36856"/>
    <lineage>
        <taxon>Bacteria</taxon>
        <taxon>Pseudomonadati</taxon>
        <taxon>Pseudomonadota</taxon>
        <taxon>Alphaproteobacteria</taxon>
        <taxon>Hyphomicrobiales</taxon>
        <taxon>Rhizobiaceae</taxon>
        <taxon>Sinorhizobium/Ensifer group</taxon>
        <taxon>Sinorhizobium</taxon>
    </lineage>
</organism>
<reference evidence="5 6" key="1">
    <citation type="submission" date="2015-11" db="EMBL/GenBank/DDBJ databases">
        <title>Ensifer anhuiense sp. nov., an effective nitrogen fixation bacterium with Glycine soja.</title>
        <authorList>
            <person name="Yan H."/>
            <person name="Chen W."/>
        </authorList>
    </citation>
    <scope>NUCLEOTIDE SEQUENCE [LARGE SCALE GENOMIC DNA]</scope>
    <source>
        <strain evidence="5 6">LMG 7837</strain>
    </source>
</reference>
<dbReference type="PROSITE" id="PS50949">
    <property type="entry name" value="HTH_GNTR"/>
    <property type="match status" value="1"/>
</dbReference>
<protein>
    <submittedName>
        <fullName evidence="5">GntR family transcriptional regulator</fullName>
    </submittedName>
</protein>
<dbReference type="InterPro" id="IPR036388">
    <property type="entry name" value="WH-like_DNA-bd_sf"/>
</dbReference>
<dbReference type="AlphaFoldDB" id="A0A178YPQ5"/>
<dbReference type="GO" id="GO:0003677">
    <property type="term" value="F:DNA binding"/>
    <property type="evidence" value="ECO:0007669"/>
    <property type="project" value="UniProtKB-KW"/>
</dbReference>
<dbReference type="SMART" id="SM00895">
    <property type="entry name" value="FCD"/>
    <property type="match status" value="1"/>
</dbReference>
<keyword evidence="2" id="KW-0238">DNA-binding</keyword>
<sequence length="256" mass="28319">MVNSMTERAEVGQAAAAEAKAERGKSVKLVDRVFDQLHERIRTGNYAPDSRLPGEHELAAMLGVSRPVVRDALSRLREQGLIYSRQGAGTFVSAQVSAAAQLAYSPVKSIADIQRCYEFRLTIEPAAAYFAAQRRDEAAIARIAAALAELREATSHQLHRTDADFLFHKAVAEASNNHYYTASLEALRAHIAVGMHLHGLSLMGPRAGLEQVYDEHHAIFRAVADGRAEDARELMRKHLEGSRDRLFEGRMLDLSF</sequence>
<dbReference type="InterPro" id="IPR000524">
    <property type="entry name" value="Tscrpt_reg_HTH_GntR"/>
</dbReference>
<evidence type="ECO:0000256" key="3">
    <source>
        <dbReference type="ARBA" id="ARBA00023163"/>
    </source>
</evidence>
<evidence type="ECO:0000259" key="4">
    <source>
        <dbReference type="PROSITE" id="PS50949"/>
    </source>
</evidence>
<proteinExistence type="predicted"/>
<evidence type="ECO:0000313" key="6">
    <source>
        <dbReference type="Proteomes" id="UP000078507"/>
    </source>
</evidence>
<dbReference type="PANTHER" id="PTHR43537:SF5">
    <property type="entry name" value="UXU OPERON TRANSCRIPTIONAL REGULATOR"/>
    <property type="match status" value="1"/>
</dbReference>
<dbReference type="Pfam" id="PF07729">
    <property type="entry name" value="FCD"/>
    <property type="match status" value="1"/>
</dbReference>
<name>A0A178YPQ5_SINSA</name>
<dbReference type="InterPro" id="IPR008920">
    <property type="entry name" value="TF_FadR/GntR_C"/>
</dbReference>
<dbReference type="SMART" id="SM00345">
    <property type="entry name" value="HTH_GNTR"/>
    <property type="match status" value="1"/>
</dbReference>
<comment type="caution">
    <text evidence="5">The sequence shown here is derived from an EMBL/GenBank/DDBJ whole genome shotgun (WGS) entry which is preliminary data.</text>
</comment>
<dbReference type="PRINTS" id="PR00035">
    <property type="entry name" value="HTHGNTR"/>
</dbReference>
<dbReference type="Pfam" id="PF00392">
    <property type="entry name" value="GntR"/>
    <property type="match status" value="1"/>
</dbReference>
<gene>
    <name evidence="5" type="ORF">ATB98_24855</name>
</gene>
<dbReference type="Gene3D" id="1.10.10.10">
    <property type="entry name" value="Winged helix-like DNA-binding domain superfamily/Winged helix DNA-binding domain"/>
    <property type="match status" value="1"/>
</dbReference>